<dbReference type="Proteomes" id="UP000490939">
    <property type="component" value="Unassembled WGS sequence"/>
</dbReference>
<dbReference type="EMBL" id="WNWR01000035">
    <property type="protein sequence ID" value="KAE9993201.1"/>
    <property type="molecule type" value="Genomic_DNA"/>
</dbReference>
<sequence length="125" mass="14480">MKDLIYESKYKFAVPKRQTVKKYRAKARFLAGAGRQPVQAAVMRALAAKVQERVYEAEKKKRKAMGFEHVVVRRRQALVQSEGRSLRQQVLVKEALKQPVLRGMHRAARLERKKMEDAENFGVEV</sequence>
<keyword evidence="2" id="KW-1185">Reference proteome</keyword>
<gene>
    <name evidence="1" type="ORF">EG327_006002</name>
</gene>
<organism evidence="1 2">
    <name type="scientific">Venturia inaequalis</name>
    <name type="common">Apple scab fungus</name>
    <dbReference type="NCBI Taxonomy" id="5025"/>
    <lineage>
        <taxon>Eukaryota</taxon>
        <taxon>Fungi</taxon>
        <taxon>Dikarya</taxon>
        <taxon>Ascomycota</taxon>
        <taxon>Pezizomycotina</taxon>
        <taxon>Dothideomycetes</taxon>
        <taxon>Pleosporomycetidae</taxon>
        <taxon>Venturiales</taxon>
        <taxon>Venturiaceae</taxon>
        <taxon>Venturia</taxon>
    </lineage>
</organism>
<dbReference type="AlphaFoldDB" id="A0A8H3VSE4"/>
<evidence type="ECO:0000313" key="1">
    <source>
        <dbReference type="EMBL" id="KAE9993201.1"/>
    </source>
</evidence>
<reference evidence="1 2" key="1">
    <citation type="submission" date="2019-07" db="EMBL/GenBank/DDBJ databases">
        <title>Venturia inaequalis Genome Resource.</title>
        <authorList>
            <person name="Lichtner F.J."/>
        </authorList>
    </citation>
    <scope>NUCLEOTIDE SEQUENCE [LARGE SCALE GENOMIC DNA]</scope>
    <source>
        <strain evidence="1 2">DMI_063113</strain>
    </source>
</reference>
<dbReference type="OrthoDB" id="10391221at2759"/>
<name>A0A8H3VSE4_VENIN</name>
<protein>
    <submittedName>
        <fullName evidence="1">Uncharacterized protein</fullName>
    </submittedName>
</protein>
<comment type="caution">
    <text evidence="1">The sequence shown here is derived from an EMBL/GenBank/DDBJ whole genome shotgun (WGS) entry which is preliminary data.</text>
</comment>
<evidence type="ECO:0000313" key="2">
    <source>
        <dbReference type="Proteomes" id="UP000490939"/>
    </source>
</evidence>
<accession>A0A8H3VSE4</accession>
<proteinExistence type="predicted"/>